<dbReference type="Proteomes" id="UP001228044">
    <property type="component" value="Unassembled WGS sequence"/>
</dbReference>
<organism evidence="1 2">
    <name type="scientific">Roseateles violae</name>
    <dbReference type="NCBI Taxonomy" id="3058042"/>
    <lineage>
        <taxon>Bacteria</taxon>
        <taxon>Pseudomonadati</taxon>
        <taxon>Pseudomonadota</taxon>
        <taxon>Betaproteobacteria</taxon>
        <taxon>Burkholderiales</taxon>
        <taxon>Sphaerotilaceae</taxon>
        <taxon>Roseateles</taxon>
    </lineage>
</organism>
<sequence>MDGNDLGVWLPGDYAELPLNFSRVEVTPIGPIAGEFRIGAGRFSSSRMVIANQAATNPTTTAKTATVGSTALIAANQARNYLLIQNNDPTGYIVVTFGGAAATLTNGLRIAAGGYWEWTDPASVPKNAANVIGNIANANLIVMEG</sequence>
<comment type="caution">
    <text evidence="1">The sequence shown here is derived from an EMBL/GenBank/DDBJ whole genome shotgun (WGS) entry which is preliminary data.</text>
</comment>
<dbReference type="EMBL" id="JAUHHC010000013">
    <property type="protein sequence ID" value="MDN3923332.1"/>
    <property type="molecule type" value="Genomic_DNA"/>
</dbReference>
<protein>
    <submittedName>
        <fullName evidence="1">Uncharacterized protein</fullName>
    </submittedName>
</protein>
<name>A0ABT8E0E6_9BURK</name>
<accession>A0ABT8E0E6</accession>
<evidence type="ECO:0000313" key="2">
    <source>
        <dbReference type="Proteomes" id="UP001228044"/>
    </source>
</evidence>
<dbReference type="RefSeq" id="WP_290361631.1">
    <property type="nucleotide sequence ID" value="NZ_JAUHHC010000013.1"/>
</dbReference>
<gene>
    <name evidence="1" type="ORF">QWJ38_23905</name>
</gene>
<reference evidence="1 2" key="1">
    <citation type="submission" date="2023-06" db="EMBL/GenBank/DDBJ databases">
        <title>Pelomonas sp. PFR6 16S ribosomal RNA gene Genome sequencing and assembly.</title>
        <authorList>
            <person name="Woo H."/>
        </authorList>
    </citation>
    <scope>NUCLEOTIDE SEQUENCE [LARGE SCALE GENOMIC DNA]</scope>
    <source>
        <strain evidence="1 2">PFR6</strain>
    </source>
</reference>
<evidence type="ECO:0000313" key="1">
    <source>
        <dbReference type="EMBL" id="MDN3923332.1"/>
    </source>
</evidence>
<proteinExistence type="predicted"/>
<keyword evidence="2" id="KW-1185">Reference proteome</keyword>